<dbReference type="PANTHER" id="PTHR12176">
    <property type="entry name" value="SAM-DEPENDENT METHYLTRANSFERASE SUPERFAMILY PROTEIN"/>
    <property type="match status" value="1"/>
</dbReference>
<accession>A0A640KVK9</accession>
<dbReference type="OrthoDB" id="411785at2759"/>
<dbReference type="GO" id="GO:0008168">
    <property type="term" value="F:methyltransferase activity"/>
    <property type="evidence" value="ECO:0007669"/>
    <property type="project" value="UniProtKB-KW"/>
</dbReference>
<dbReference type="InterPro" id="IPR051419">
    <property type="entry name" value="Lys/N-term_MeTrsfase_sf"/>
</dbReference>
<gene>
    <name evidence="4" type="ORF">LtaPh_3551100</name>
</gene>
<dbReference type="Pfam" id="PF13489">
    <property type="entry name" value="Methyltransf_23"/>
    <property type="match status" value="1"/>
</dbReference>
<keyword evidence="5" id="KW-1185">Reference proteome</keyword>
<dbReference type="VEuPathDB" id="TriTrypDB:LtaPh_3551100"/>
<comment type="similarity">
    <text evidence="1">Belongs to the methyltransferase superfamily.</text>
</comment>
<protein>
    <submittedName>
        <fullName evidence="4">Uncharacterized protein</fullName>
    </submittedName>
</protein>
<sequence length="286" mass="32187">MQRDAHEMNPGRADFWEHFYDRDDGRLQQKERHHRKALEIAERGSLMNHYEWFMEYPMYEAALKACMRAVPTVLRKDGPARILHVGCGNSDFCDHVEGLLSDLYPVSPSPSPVSEVLNVDICESIITHLALHFPSRRYAVGNCCDLNVSSSPLVPVSSDGAWYRCDTELRLRTVLQNSVDVVFDKGTSDALLSSFAGEYNPNMEAYVGEVLKVLRPGGLLFIISINSEDVLNPYILSAENGLKSFHLAYTDVIELSAYDLRHLRVETLGSRYTCYGYAIGVSTVDE</sequence>
<evidence type="ECO:0000256" key="3">
    <source>
        <dbReference type="ARBA" id="ARBA00022679"/>
    </source>
</evidence>
<name>A0A640KVK9_LEITA</name>
<evidence type="ECO:0000256" key="2">
    <source>
        <dbReference type="ARBA" id="ARBA00022603"/>
    </source>
</evidence>
<evidence type="ECO:0000313" key="5">
    <source>
        <dbReference type="Proteomes" id="UP000419144"/>
    </source>
</evidence>
<evidence type="ECO:0000256" key="1">
    <source>
        <dbReference type="ARBA" id="ARBA00008361"/>
    </source>
</evidence>
<dbReference type="SUPFAM" id="SSF53335">
    <property type="entry name" value="S-adenosyl-L-methionine-dependent methyltransferases"/>
    <property type="match status" value="1"/>
</dbReference>
<proteinExistence type="inferred from homology"/>
<dbReference type="GO" id="GO:0032259">
    <property type="term" value="P:methylation"/>
    <property type="evidence" value="ECO:0007669"/>
    <property type="project" value="UniProtKB-KW"/>
</dbReference>
<keyword evidence="2" id="KW-0489">Methyltransferase</keyword>
<organism evidence="4 5">
    <name type="scientific">Leishmania tarentolae</name>
    <name type="common">Sauroleishmania tarentolae</name>
    <dbReference type="NCBI Taxonomy" id="5689"/>
    <lineage>
        <taxon>Eukaryota</taxon>
        <taxon>Discoba</taxon>
        <taxon>Euglenozoa</taxon>
        <taxon>Kinetoplastea</taxon>
        <taxon>Metakinetoplastina</taxon>
        <taxon>Trypanosomatida</taxon>
        <taxon>Trypanosomatidae</taxon>
        <taxon>Leishmaniinae</taxon>
        <taxon>Leishmania</taxon>
        <taxon>lizard Leishmania</taxon>
    </lineage>
</organism>
<keyword evidence="3" id="KW-0808">Transferase</keyword>
<dbReference type="InterPro" id="IPR029063">
    <property type="entry name" value="SAM-dependent_MTases_sf"/>
</dbReference>
<evidence type="ECO:0000313" key="4">
    <source>
        <dbReference type="EMBL" id="GET93034.1"/>
    </source>
</evidence>
<dbReference type="Gene3D" id="3.40.50.150">
    <property type="entry name" value="Vaccinia Virus protein VP39"/>
    <property type="match status" value="1"/>
</dbReference>
<dbReference type="EMBL" id="BLBS01000056">
    <property type="protein sequence ID" value="GET93034.1"/>
    <property type="molecule type" value="Genomic_DNA"/>
</dbReference>
<comment type="caution">
    <text evidence="4">The sequence shown here is derived from an EMBL/GenBank/DDBJ whole genome shotgun (WGS) entry which is preliminary data.</text>
</comment>
<dbReference type="PANTHER" id="PTHR12176:SF79">
    <property type="entry name" value="METHYLTRANSFERASE TYPE 11 DOMAIN-CONTAINING PROTEIN"/>
    <property type="match status" value="1"/>
</dbReference>
<dbReference type="Proteomes" id="UP000419144">
    <property type="component" value="Unassembled WGS sequence"/>
</dbReference>
<reference evidence="4" key="1">
    <citation type="submission" date="2019-11" db="EMBL/GenBank/DDBJ databases">
        <title>Leishmania tarentolae CDS.</title>
        <authorList>
            <person name="Goto Y."/>
            <person name="Yamagishi J."/>
        </authorList>
    </citation>
    <scope>NUCLEOTIDE SEQUENCE [LARGE SCALE GENOMIC DNA]</scope>
    <source>
        <strain evidence="4">Parrot Tar II</strain>
    </source>
</reference>
<dbReference type="AlphaFoldDB" id="A0A640KVK9"/>